<feature type="domain" description="N-acetyltransferase" evidence="1">
    <location>
        <begin position="12"/>
        <end position="181"/>
    </location>
</feature>
<protein>
    <submittedName>
        <fullName evidence="2">Acetyltransferase</fullName>
        <ecNumber evidence="2">2.3.1.-</ecNumber>
    </submittedName>
</protein>
<dbReference type="Gene3D" id="3.40.630.30">
    <property type="match status" value="1"/>
</dbReference>
<proteinExistence type="predicted"/>
<evidence type="ECO:0000313" key="3">
    <source>
        <dbReference type="Proteomes" id="UP000583387"/>
    </source>
</evidence>
<organism evidence="2 3">
    <name type="scientific">Zestomonas carbonaria</name>
    <dbReference type="NCBI Taxonomy" id="2762745"/>
    <lineage>
        <taxon>Bacteria</taxon>
        <taxon>Pseudomonadati</taxon>
        <taxon>Pseudomonadota</taxon>
        <taxon>Gammaproteobacteria</taxon>
        <taxon>Pseudomonadales</taxon>
        <taxon>Pseudomonadaceae</taxon>
        <taxon>Zestomonas</taxon>
    </lineage>
</organism>
<gene>
    <name evidence="2" type="ORF">PSEWESI4_03350</name>
</gene>
<dbReference type="Proteomes" id="UP000583387">
    <property type="component" value="Unassembled WGS sequence"/>
</dbReference>
<keyword evidence="3" id="KW-1185">Reference proteome</keyword>
<dbReference type="InterPro" id="IPR051531">
    <property type="entry name" value="N-acetyltransferase"/>
</dbReference>
<comment type="caution">
    <text evidence="2">The sequence shown here is derived from an EMBL/GenBank/DDBJ whole genome shotgun (WGS) entry which is preliminary data.</text>
</comment>
<dbReference type="PANTHER" id="PTHR43792">
    <property type="entry name" value="GNAT FAMILY, PUTATIVE (AFU_ORTHOLOGUE AFUA_3G00765)-RELATED-RELATED"/>
    <property type="match status" value="1"/>
</dbReference>
<dbReference type="RefSeq" id="WP_187672370.1">
    <property type="nucleotide sequence ID" value="NZ_CAJFCI010000070.1"/>
</dbReference>
<keyword evidence="2" id="KW-0012">Acyltransferase</keyword>
<evidence type="ECO:0000313" key="2">
    <source>
        <dbReference type="EMBL" id="CAD5109054.1"/>
    </source>
</evidence>
<dbReference type="InterPro" id="IPR000182">
    <property type="entry name" value="GNAT_dom"/>
</dbReference>
<evidence type="ECO:0000259" key="1">
    <source>
        <dbReference type="PROSITE" id="PS51186"/>
    </source>
</evidence>
<dbReference type="Pfam" id="PF13302">
    <property type="entry name" value="Acetyltransf_3"/>
    <property type="match status" value="1"/>
</dbReference>
<dbReference type="EMBL" id="CAJFCI010000070">
    <property type="protein sequence ID" value="CAD5109054.1"/>
    <property type="molecule type" value="Genomic_DNA"/>
</dbReference>
<dbReference type="SUPFAM" id="SSF55729">
    <property type="entry name" value="Acyl-CoA N-acyltransferases (Nat)"/>
    <property type="match status" value="1"/>
</dbReference>
<dbReference type="PANTHER" id="PTHR43792:SF1">
    <property type="entry name" value="N-ACETYLTRANSFERASE DOMAIN-CONTAINING PROTEIN"/>
    <property type="match status" value="1"/>
</dbReference>
<keyword evidence="2" id="KW-0808">Transferase</keyword>
<dbReference type="InterPro" id="IPR016181">
    <property type="entry name" value="Acyl_CoA_acyltransferase"/>
</dbReference>
<dbReference type="PROSITE" id="PS51186">
    <property type="entry name" value="GNAT"/>
    <property type="match status" value="1"/>
</dbReference>
<name>A0A7U7EQ09_9GAMM</name>
<accession>A0A7U7EQ09</accession>
<sequence length="188" mass="20983">MAEPIELESARLHLRRWRDEDLPALAALSADPEVMRHFPAPLGQDESAALLGRIRAHFDEHGFGLWALERRDSGELIGFTGLLKVSFEVHFAPAVEIGWRLARMHWGQGLASEAARAALACGFGRLGLEEIVSFTTTGNQPSRRVMEAIGMRRDPAGDFEHPLISAGHPLRPHVLYRLRRDEWEAAHG</sequence>
<dbReference type="GO" id="GO:0016747">
    <property type="term" value="F:acyltransferase activity, transferring groups other than amino-acyl groups"/>
    <property type="evidence" value="ECO:0007669"/>
    <property type="project" value="InterPro"/>
</dbReference>
<dbReference type="EC" id="2.3.1.-" evidence="2"/>
<dbReference type="AlphaFoldDB" id="A0A7U7EQ09"/>
<reference evidence="2 3" key="1">
    <citation type="submission" date="2020-08" db="EMBL/GenBank/DDBJ databases">
        <authorList>
            <person name="Criscuolo A."/>
        </authorList>
    </citation>
    <scope>NUCLEOTIDE SEQUENCE [LARGE SCALE GENOMIC DNA]</scope>
    <source>
        <strain evidence="2">CIP111764</strain>
    </source>
</reference>